<evidence type="ECO:0000313" key="3">
    <source>
        <dbReference type="Proteomes" id="UP000465302"/>
    </source>
</evidence>
<proteinExistence type="predicted"/>
<comment type="caution">
    <text evidence="2">The sequence shown here is derived from an EMBL/GenBank/DDBJ whole genome shotgun (WGS) entry which is preliminary data.</text>
</comment>
<feature type="compositionally biased region" description="Polar residues" evidence="1">
    <location>
        <begin position="138"/>
        <end position="147"/>
    </location>
</feature>
<dbReference type="InterPro" id="IPR051200">
    <property type="entry name" value="Host-pathogen_enzymatic-act"/>
</dbReference>
<name>A0A7I9VXX1_MYCAG</name>
<dbReference type="SUPFAM" id="SSF69304">
    <property type="entry name" value="Tricorn protease N-terminal domain"/>
    <property type="match status" value="1"/>
</dbReference>
<dbReference type="Gene3D" id="2.60.40.60">
    <property type="entry name" value="Cadherins"/>
    <property type="match status" value="1"/>
</dbReference>
<dbReference type="PANTHER" id="PTHR47197">
    <property type="entry name" value="PROTEIN NIRF"/>
    <property type="match status" value="1"/>
</dbReference>
<dbReference type="Pfam" id="PF18975">
    <property type="entry name" value="DUF5711"/>
    <property type="match status" value="1"/>
</dbReference>
<reference evidence="2 3" key="1">
    <citation type="journal article" date="2019" name="Emerg. Microbes Infect.">
        <title>Comprehensive subspecies identification of 175 nontuberculous mycobacteria species based on 7547 genomic profiles.</title>
        <authorList>
            <person name="Matsumoto Y."/>
            <person name="Kinjo T."/>
            <person name="Motooka D."/>
            <person name="Nabeya D."/>
            <person name="Jung N."/>
            <person name="Uechi K."/>
            <person name="Horii T."/>
            <person name="Iida T."/>
            <person name="Fujita J."/>
            <person name="Nakamura S."/>
        </authorList>
    </citation>
    <scope>NUCLEOTIDE SEQUENCE [LARGE SCALE GENOMIC DNA]</scope>
    <source>
        <strain evidence="2 3">JCM 6377</strain>
    </source>
</reference>
<dbReference type="InterPro" id="IPR011044">
    <property type="entry name" value="Quino_amine_DH_bsu"/>
</dbReference>
<feature type="region of interest" description="Disordered" evidence="1">
    <location>
        <begin position="36"/>
        <end position="200"/>
    </location>
</feature>
<accession>A0A7I9VXX1</accession>
<dbReference type="Gene3D" id="2.130.10.10">
    <property type="entry name" value="YVTN repeat-like/Quinoprotein amine dehydrogenase"/>
    <property type="match status" value="2"/>
</dbReference>
<dbReference type="EMBL" id="BLKS01000001">
    <property type="protein sequence ID" value="GFG50273.1"/>
    <property type="molecule type" value="Genomic_DNA"/>
</dbReference>
<feature type="compositionally biased region" description="Low complexity" evidence="1">
    <location>
        <begin position="167"/>
        <end position="186"/>
    </location>
</feature>
<dbReference type="SUPFAM" id="SSF101898">
    <property type="entry name" value="NHL repeat"/>
    <property type="match status" value="1"/>
</dbReference>
<dbReference type="PANTHER" id="PTHR47197:SF3">
    <property type="entry name" value="DIHYDRO-HEME D1 DEHYDROGENASE"/>
    <property type="match status" value="1"/>
</dbReference>
<evidence type="ECO:0000313" key="2">
    <source>
        <dbReference type="EMBL" id="GFG50273.1"/>
    </source>
</evidence>
<dbReference type="InterPro" id="IPR043765">
    <property type="entry name" value="DUF5711"/>
</dbReference>
<feature type="compositionally biased region" description="Polar residues" evidence="1">
    <location>
        <begin position="87"/>
        <end position="106"/>
    </location>
</feature>
<protein>
    <recommendedName>
        <fullName evidence="4">Cadherin domain-containing protein</fullName>
    </recommendedName>
</protein>
<dbReference type="SUPFAM" id="SSF82171">
    <property type="entry name" value="DPP6 N-terminal domain-like"/>
    <property type="match status" value="1"/>
</dbReference>
<evidence type="ECO:0000256" key="1">
    <source>
        <dbReference type="SAM" id="MobiDB-lite"/>
    </source>
</evidence>
<dbReference type="Proteomes" id="UP000465302">
    <property type="component" value="Unassembled WGS sequence"/>
</dbReference>
<dbReference type="InterPro" id="IPR015943">
    <property type="entry name" value="WD40/YVTN_repeat-like_dom_sf"/>
</dbReference>
<feature type="compositionally biased region" description="Polar residues" evidence="1">
    <location>
        <begin position="46"/>
        <end position="55"/>
    </location>
</feature>
<sequence length="1289" mass="131269">MGDLMGYSHYVGRVGALAVALGIGLAIANGPGTAWADDAGSDAHDSPSSTAGPNDNNKDGDTSEPTSTGPVDTTTSNPTTNDTSTPENPSAGTASGNASPSGSTQEVAPGVVISSSGGAHTSSDRKESRVTKPKKSVTLKTPSSTVGSKAAQPERSATSTTPRSVNTTAATPAASPLPAPTSATTSVQTSPAADSTAPTYVPPAYRAPVVEVIHAASVPLTTTVSSTLATALFGSLPNADVESPLSWIVMAATRRLGAGTEAGGTSQQAAQMAAAQTSTSLTTTAVAAAAPVNQPPIVEQEAALGTPDPRTGTVAGQVIAEDPEKKKLTYTVVTQPTEGKLVLNKSTGAFTYTPTTTQRVLAGLSSEYASAQFTVAVSDGVKANVQTVTINVAINPMPLADAGAIETGGSVDAIAVTKTRAYVADSVGKTITVIDTVNRAVVTTIHLDVQPVSLDVTPDGKRVFVVDDETHLIHVIDGTTNTALSPIDFGDNRYPISVAVSPDGKTLMATGGLFDARTGTWTSVVTKVAVATGKITGTVKLPGASPDAFYSIVFSPDGKKVYVVGDLLTDDPQEIPLSAVYTFATTSTAAKLVATGTYILDVVVNPAGTRVYVNDVDEGVITVLDAKNHKVLGTINVTPETLSGITLSKDGSLLFAVDSVDGAVRVYDTTANHVLLTTVDLDTTTEGYYPGAVLSPDGRELYYSTDQGIQVISVLPATAASTPGAPVGNVIIGAFGTRYQVTVDVDPQTLEPSGSTRVSILDTDGRVITTSASIAGSPNGFAFPMTRPDGSLLLTTYDEVTNTTTVTAISTSGVATTVGTVTGVAASSILVASNGAAFVLADVDGTQSAYRLIRVSRSNAFQTYEINGTTSGLPPTLAPNGTAYVVYQDSLEQIGVLAVDSSGLSTTVLIERPGIAGPVTISSDGKAYVAVSVVNDDQTAVVTKMLTFTGSSYTEREIPGVRLGLAVAGAKGTIYQTTVDYDNGKTYVTELTATTLKTSTPITGLALGQPVVAGDGTTYMVILNGGGYQLGIAKAGKTRVVPINGVVAGAVDTVGGAALTVGWNKNAYVAYVDANGRYHVAIVTPAGRATIKDMPVGTVIKNRVYFTLKGAAAQIVERQDTTGAYYTSAVILSSGKSTEEVPGQLIAGSIDLKGNGYLITGNMGAQGPEARVVGFNSAGKTIAKIIGPGGIVLAVDPDQGPFGFAPRPIVLAPNGTAYVTLSSGLEDLPGTAEVWAITAKGATRIQTFDTAAVTAVTVAKDGTVYVTVSQIDEGTGQFVSTVRALSTTV</sequence>
<feature type="compositionally biased region" description="Polar residues" evidence="1">
    <location>
        <begin position="187"/>
        <end position="198"/>
    </location>
</feature>
<organism evidence="2 3">
    <name type="scientific">Mycolicibacterium agri</name>
    <name type="common">Mycobacterium agri</name>
    <dbReference type="NCBI Taxonomy" id="36811"/>
    <lineage>
        <taxon>Bacteria</taxon>
        <taxon>Bacillati</taxon>
        <taxon>Actinomycetota</taxon>
        <taxon>Actinomycetes</taxon>
        <taxon>Mycobacteriales</taxon>
        <taxon>Mycobacteriaceae</taxon>
        <taxon>Mycolicibacterium</taxon>
    </lineage>
</organism>
<feature type="compositionally biased region" description="Polar residues" evidence="1">
    <location>
        <begin position="155"/>
        <end position="166"/>
    </location>
</feature>
<feature type="compositionally biased region" description="Low complexity" evidence="1">
    <location>
        <begin position="72"/>
        <end position="86"/>
    </location>
</feature>
<dbReference type="SUPFAM" id="SSF50969">
    <property type="entry name" value="YVTN repeat-like/Quinoprotein amine dehydrogenase"/>
    <property type="match status" value="1"/>
</dbReference>
<gene>
    <name evidence="2" type="ORF">MAGR_17140</name>
</gene>
<evidence type="ECO:0008006" key="4">
    <source>
        <dbReference type="Google" id="ProtNLM"/>
    </source>
</evidence>